<dbReference type="EMBL" id="MN738876">
    <property type="protein sequence ID" value="QHT29308.1"/>
    <property type="molecule type" value="Genomic_DNA"/>
</dbReference>
<sequence>MDTIQKMFIAWVVICVIILILAIVALIISLNNKRKLDRMQK</sequence>
<keyword evidence="1" id="KW-0812">Transmembrane</keyword>
<proteinExistence type="predicted"/>
<reference evidence="2" key="1">
    <citation type="journal article" date="2020" name="Nature">
        <title>Giant virus diversity and host interactions through global metagenomics.</title>
        <authorList>
            <person name="Schulz F."/>
            <person name="Roux S."/>
            <person name="Paez-Espino D."/>
            <person name="Jungbluth S."/>
            <person name="Walsh D.A."/>
            <person name="Denef V.J."/>
            <person name="McMahon K.D."/>
            <person name="Konstantinidis K.T."/>
            <person name="Eloe-Fadrosh E.A."/>
            <person name="Kyrpides N.C."/>
            <person name="Woyke T."/>
        </authorList>
    </citation>
    <scope>NUCLEOTIDE SEQUENCE</scope>
    <source>
        <strain evidence="2">GVMAG-M-3300005589-24</strain>
    </source>
</reference>
<accession>A0A6C0EJW8</accession>
<organism evidence="2">
    <name type="scientific">viral metagenome</name>
    <dbReference type="NCBI Taxonomy" id="1070528"/>
    <lineage>
        <taxon>unclassified sequences</taxon>
        <taxon>metagenomes</taxon>
        <taxon>organismal metagenomes</taxon>
    </lineage>
</organism>
<feature type="transmembrane region" description="Helical" evidence="1">
    <location>
        <begin position="6"/>
        <end position="31"/>
    </location>
</feature>
<name>A0A6C0EJW8_9ZZZZ</name>
<evidence type="ECO:0000256" key="1">
    <source>
        <dbReference type="SAM" id="Phobius"/>
    </source>
</evidence>
<evidence type="ECO:0000313" key="2">
    <source>
        <dbReference type="EMBL" id="QHT29308.1"/>
    </source>
</evidence>
<dbReference type="AlphaFoldDB" id="A0A6C0EJW8"/>
<keyword evidence="1" id="KW-1133">Transmembrane helix</keyword>
<protein>
    <submittedName>
        <fullName evidence="2">Uncharacterized protein</fullName>
    </submittedName>
</protein>
<keyword evidence="1" id="KW-0472">Membrane</keyword>